<dbReference type="AlphaFoldDB" id="X6N7Q4"/>
<accession>X6N7Q4</accession>
<dbReference type="EMBL" id="ASPP01011295">
    <property type="protein sequence ID" value="ETO21784.1"/>
    <property type="molecule type" value="Genomic_DNA"/>
</dbReference>
<feature type="region of interest" description="Disordered" evidence="1">
    <location>
        <begin position="123"/>
        <end position="146"/>
    </location>
</feature>
<proteinExistence type="predicted"/>
<comment type="caution">
    <text evidence="2">The sequence shown here is derived from an EMBL/GenBank/DDBJ whole genome shotgun (WGS) entry which is preliminary data.</text>
</comment>
<gene>
    <name evidence="2" type="ORF">RFI_15419</name>
</gene>
<keyword evidence="3" id="KW-1185">Reference proteome</keyword>
<reference evidence="2 3" key="1">
    <citation type="journal article" date="2013" name="Curr. Biol.">
        <title>The Genome of the Foraminiferan Reticulomyxa filosa.</title>
        <authorList>
            <person name="Glockner G."/>
            <person name="Hulsmann N."/>
            <person name="Schleicher M."/>
            <person name="Noegel A.A."/>
            <person name="Eichinger L."/>
            <person name="Gallinger C."/>
            <person name="Pawlowski J."/>
            <person name="Sierra R."/>
            <person name="Euteneuer U."/>
            <person name="Pillet L."/>
            <person name="Moustafa A."/>
            <person name="Platzer M."/>
            <person name="Groth M."/>
            <person name="Szafranski K."/>
            <person name="Schliwa M."/>
        </authorList>
    </citation>
    <scope>NUCLEOTIDE SEQUENCE [LARGE SCALE GENOMIC DNA]</scope>
</reference>
<evidence type="ECO:0000313" key="2">
    <source>
        <dbReference type="EMBL" id="ETO21784.1"/>
    </source>
</evidence>
<evidence type="ECO:0000256" key="1">
    <source>
        <dbReference type="SAM" id="MobiDB-lite"/>
    </source>
</evidence>
<name>X6N7Q4_RETFI</name>
<sequence>TKNKVFSISKLFCNWGGGESLHCNNFNDLLFEKYFCKIFAILHRLNKSCVLTLCKKKMNDVPPLEDCSEFLQENFERQKIFARENPFIFRTEFNNIDCSTRHRNKKKTSKKGFASGFLLNQQKKTTSKSKKFINKNDGQNKRNTLDLPKEPNNGIFFKISCTNFIILHIKKKSPKICQIKEAQKLLEKSPGMYKKKLF</sequence>
<organism evidence="2 3">
    <name type="scientific">Reticulomyxa filosa</name>
    <dbReference type="NCBI Taxonomy" id="46433"/>
    <lineage>
        <taxon>Eukaryota</taxon>
        <taxon>Sar</taxon>
        <taxon>Rhizaria</taxon>
        <taxon>Retaria</taxon>
        <taxon>Foraminifera</taxon>
        <taxon>Monothalamids</taxon>
        <taxon>Reticulomyxidae</taxon>
        <taxon>Reticulomyxa</taxon>
    </lineage>
</organism>
<protein>
    <submittedName>
        <fullName evidence="2">Uncharacterized protein</fullName>
    </submittedName>
</protein>
<feature type="non-terminal residue" evidence="2">
    <location>
        <position position="1"/>
    </location>
</feature>
<evidence type="ECO:0000313" key="3">
    <source>
        <dbReference type="Proteomes" id="UP000023152"/>
    </source>
</evidence>
<dbReference type="Proteomes" id="UP000023152">
    <property type="component" value="Unassembled WGS sequence"/>
</dbReference>